<accession>A0A9J6EZS7</accession>
<proteinExistence type="predicted"/>
<protein>
    <submittedName>
        <fullName evidence="2">Uncharacterized protein</fullName>
    </submittedName>
</protein>
<gene>
    <name evidence="2" type="ORF">HPB51_007382</name>
</gene>
<keyword evidence="3" id="KW-1185">Reference proteome</keyword>
<evidence type="ECO:0000313" key="2">
    <source>
        <dbReference type="EMBL" id="KAH8039480.1"/>
    </source>
</evidence>
<dbReference type="Proteomes" id="UP000821866">
    <property type="component" value="Chromosome 1"/>
</dbReference>
<reference evidence="2" key="1">
    <citation type="journal article" date="2020" name="Cell">
        <title>Large-Scale Comparative Analyses of Tick Genomes Elucidate Their Genetic Diversity and Vector Capacities.</title>
        <authorList>
            <consortium name="Tick Genome and Microbiome Consortium (TIGMIC)"/>
            <person name="Jia N."/>
            <person name="Wang J."/>
            <person name="Shi W."/>
            <person name="Du L."/>
            <person name="Sun Y."/>
            <person name="Zhan W."/>
            <person name="Jiang J.F."/>
            <person name="Wang Q."/>
            <person name="Zhang B."/>
            <person name="Ji P."/>
            <person name="Bell-Sakyi L."/>
            <person name="Cui X.M."/>
            <person name="Yuan T.T."/>
            <person name="Jiang B.G."/>
            <person name="Yang W.F."/>
            <person name="Lam T.T."/>
            <person name="Chang Q.C."/>
            <person name="Ding S.J."/>
            <person name="Wang X.J."/>
            <person name="Zhu J.G."/>
            <person name="Ruan X.D."/>
            <person name="Zhao L."/>
            <person name="Wei J.T."/>
            <person name="Ye R.Z."/>
            <person name="Que T.C."/>
            <person name="Du C.H."/>
            <person name="Zhou Y.H."/>
            <person name="Cheng J.X."/>
            <person name="Dai P.F."/>
            <person name="Guo W.B."/>
            <person name="Han X.H."/>
            <person name="Huang E.J."/>
            <person name="Li L.F."/>
            <person name="Wei W."/>
            <person name="Gao Y.C."/>
            <person name="Liu J.Z."/>
            <person name="Shao H.Z."/>
            <person name="Wang X."/>
            <person name="Wang C.C."/>
            <person name="Yang T.C."/>
            <person name="Huo Q.B."/>
            <person name="Li W."/>
            <person name="Chen H.Y."/>
            <person name="Chen S.E."/>
            <person name="Zhou L.G."/>
            <person name="Ni X.B."/>
            <person name="Tian J.H."/>
            <person name="Sheng Y."/>
            <person name="Liu T."/>
            <person name="Pan Y.S."/>
            <person name="Xia L.Y."/>
            <person name="Li J."/>
            <person name="Zhao F."/>
            <person name="Cao W.C."/>
        </authorList>
    </citation>
    <scope>NUCLEOTIDE SEQUENCE</scope>
    <source>
        <strain evidence="2">Rmic-2018</strain>
    </source>
</reference>
<sequence length="137" mass="15991">MYQRLTTIQYDFIQDLWSRNNIVGCGRRLLVRCLFVDYANKPDRRIRSWHRAHVQIKADNLDLDNIYLLRGLGVEVLDAVEMSRQEAARNILRLAMYEASRKVSFIPTVEKRTSHRAHGEAHPSTSSLLQMHCSNPR</sequence>
<dbReference type="AlphaFoldDB" id="A0A9J6EZS7"/>
<name>A0A9J6EZS7_RHIMP</name>
<evidence type="ECO:0000256" key="1">
    <source>
        <dbReference type="SAM" id="MobiDB-lite"/>
    </source>
</evidence>
<dbReference type="EMBL" id="JABSTU010000001">
    <property type="protein sequence ID" value="KAH8039480.1"/>
    <property type="molecule type" value="Genomic_DNA"/>
</dbReference>
<evidence type="ECO:0000313" key="3">
    <source>
        <dbReference type="Proteomes" id="UP000821866"/>
    </source>
</evidence>
<reference evidence="2" key="2">
    <citation type="submission" date="2021-09" db="EMBL/GenBank/DDBJ databases">
        <authorList>
            <person name="Jia N."/>
            <person name="Wang J."/>
            <person name="Shi W."/>
            <person name="Du L."/>
            <person name="Sun Y."/>
            <person name="Zhan W."/>
            <person name="Jiang J."/>
            <person name="Wang Q."/>
            <person name="Zhang B."/>
            <person name="Ji P."/>
            <person name="Sakyi L.B."/>
            <person name="Cui X."/>
            <person name="Yuan T."/>
            <person name="Jiang B."/>
            <person name="Yang W."/>
            <person name="Lam T.T.-Y."/>
            <person name="Chang Q."/>
            <person name="Ding S."/>
            <person name="Wang X."/>
            <person name="Zhu J."/>
            <person name="Ruan X."/>
            <person name="Zhao L."/>
            <person name="Wei J."/>
            <person name="Que T."/>
            <person name="Du C."/>
            <person name="Cheng J."/>
            <person name="Dai P."/>
            <person name="Han X."/>
            <person name="Huang E."/>
            <person name="Gao Y."/>
            <person name="Liu J."/>
            <person name="Shao H."/>
            <person name="Ye R."/>
            <person name="Li L."/>
            <person name="Wei W."/>
            <person name="Wang X."/>
            <person name="Wang C."/>
            <person name="Huo Q."/>
            <person name="Li W."/>
            <person name="Guo W."/>
            <person name="Chen H."/>
            <person name="Chen S."/>
            <person name="Zhou L."/>
            <person name="Zhou L."/>
            <person name="Ni X."/>
            <person name="Tian J."/>
            <person name="Zhou Y."/>
            <person name="Sheng Y."/>
            <person name="Liu T."/>
            <person name="Pan Y."/>
            <person name="Xia L."/>
            <person name="Li J."/>
            <person name="Zhao F."/>
            <person name="Cao W."/>
        </authorList>
    </citation>
    <scope>NUCLEOTIDE SEQUENCE</scope>
    <source>
        <strain evidence="2">Rmic-2018</strain>
        <tissue evidence="2">Larvae</tissue>
    </source>
</reference>
<feature type="compositionally biased region" description="Polar residues" evidence="1">
    <location>
        <begin position="123"/>
        <end position="137"/>
    </location>
</feature>
<comment type="caution">
    <text evidence="2">The sequence shown here is derived from an EMBL/GenBank/DDBJ whole genome shotgun (WGS) entry which is preliminary data.</text>
</comment>
<feature type="region of interest" description="Disordered" evidence="1">
    <location>
        <begin position="113"/>
        <end position="137"/>
    </location>
</feature>
<organism evidence="2 3">
    <name type="scientific">Rhipicephalus microplus</name>
    <name type="common">Cattle tick</name>
    <name type="synonym">Boophilus microplus</name>
    <dbReference type="NCBI Taxonomy" id="6941"/>
    <lineage>
        <taxon>Eukaryota</taxon>
        <taxon>Metazoa</taxon>
        <taxon>Ecdysozoa</taxon>
        <taxon>Arthropoda</taxon>
        <taxon>Chelicerata</taxon>
        <taxon>Arachnida</taxon>
        <taxon>Acari</taxon>
        <taxon>Parasitiformes</taxon>
        <taxon>Ixodida</taxon>
        <taxon>Ixodoidea</taxon>
        <taxon>Ixodidae</taxon>
        <taxon>Rhipicephalinae</taxon>
        <taxon>Rhipicephalus</taxon>
        <taxon>Boophilus</taxon>
    </lineage>
</organism>